<dbReference type="Gene3D" id="1.20.58.2170">
    <property type="match status" value="1"/>
</dbReference>
<evidence type="ECO:0000256" key="4">
    <source>
        <dbReference type="ARBA" id="ARBA00004604"/>
    </source>
</evidence>
<feature type="compositionally biased region" description="Basic and acidic residues" evidence="24">
    <location>
        <begin position="112"/>
        <end position="121"/>
    </location>
</feature>
<dbReference type="GO" id="GO:0050681">
    <property type="term" value="F:nuclear androgen receptor binding"/>
    <property type="evidence" value="ECO:0007669"/>
    <property type="project" value="TreeGrafter"/>
</dbReference>
<keyword evidence="14" id="KW-0832">Ubl conjugation</keyword>
<evidence type="ECO:0000256" key="13">
    <source>
        <dbReference type="ARBA" id="ARBA00022703"/>
    </source>
</evidence>
<keyword evidence="18" id="KW-0804">Transcription</keyword>
<keyword evidence="19" id="KW-0143">Chaperone</keyword>
<evidence type="ECO:0000256" key="24">
    <source>
        <dbReference type="SAM" id="MobiDB-lite"/>
    </source>
</evidence>
<evidence type="ECO:0000256" key="11">
    <source>
        <dbReference type="ARBA" id="ARBA00022499"/>
    </source>
</evidence>
<reference evidence="27" key="1">
    <citation type="journal article" date="2023" name="Mol. Biol. Evol.">
        <title>Third-Generation Sequencing Reveals the Adaptive Role of the Epigenome in Three Deep-Sea Polychaetes.</title>
        <authorList>
            <person name="Perez M."/>
            <person name="Aroh O."/>
            <person name="Sun Y."/>
            <person name="Lan Y."/>
            <person name="Juniper S.K."/>
            <person name="Young C.R."/>
            <person name="Angers B."/>
            <person name="Qian P.Y."/>
        </authorList>
    </citation>
    <scope>NUCLEOTIDE SEQUENCE</scope>
    <source>
        <strain evidence="27">R07B-5</strain>
    </source>
</reference>
<evidence type="ECO:0000313" key="27">
    <source>
        <dbReference type="EMBL" id="KAK2178459.1"/>
    </source>
</evidence>
<keyword evidence="15" id="KW-0156">Chromatin regulator</keyword>
<dbReference type="InterPro" id="IPR046378">
    <property type="entry name" value="DAXX_histone-bd"/>
</dbReference>
<keyword evidence="28" id="KW-1185">Reference proteome</keyword>
<keyword evidence="13" id="KW-0053">Apoptosis</keyword>
<dbReference type="EMBL" id="JAODUO010000543">
    <property type="protein sequence ID" value="KAK2178459.1"/>
    <property type="molecule type" value="Genomic_DNA"/>
</dbReference>
<dbReference type="PANTHER" id="PTHR12766:SF7">
    <property type="entry name" value="DEATH DOMAIN-ASSOCIATED PROTEIN 6"/>
    <property type="match status" value="1"/>
</dbReference>
<feature type="coiled-coil region" evidence="23">
    <location>
        <begin position="249"/>
        <end position="279"/>
    </location>
</feature>
<dbReference type="Proteomes" id="UP001209878">
    <property type="component" value="Unassembled WGS sequence"/>
</dbReference>
<feature type="compositionally biased region" description="Basic and acidic residues" evidence="24">
    <location>
        <begin position="163"/>
        <end position="187"/>
    </location>
</feature>
<evidence type="ECO:0000256" key="9">
    <source>
        <dbReference type="ARBA" id="ARBA00022490"/>
    </source>
</evidence>
<evidence type="ECO:0000256" key="18">
    <source>
        <dbReference type="ARBA" id="ARBA00023163"/>
    </source>
</evidence>
<feature type="compositionally biased region" description="Basic and acidic residues" evidence="24">
    <location>
        <begin position="130"/>
        <end position="153"/>
    </location>
</feature>
<evidence type="ECO:0000259" key="26">
    <source>
        <dbReference type="Pfam" id="PF20920"/>
    </source>
</evidence>
<keyword evidence="9" id="KW-0963">Cytoplasm</keyword>
<proteinExistence type="inferred from homology"/>
<evidence type="ECO:0000256" key="7">
    <source>
        <dbReference type="ARBA" id="ARBA00019298"/>
    </source>
</evidence>
<dbReference type="GO" id="GO:0042393">
    <property type="term" value="F:histone binding"/>
    <property type="evidence" value="ECO:0007669"/>
    <property type="project" value="InterPro"/>
</dbReference>
<dbReference type="InterPro" id="IPR046426">
    <property type="entry name" value="DAXX_histone-bd_sf"/>
</dbReference>
<dbReference type="GO" id="GO:0006915">
    <property type="term" value="P:apoptotic process"/>
    <property type="evidence" value="ECO:0007669"/>
    <property type="project" value="UniProtKB-KW"/>
</dbReference>
<dbReference type="InterPro" id="IPR038298">
    <property type="entry name" value="Daxx_N_sf"/>
</dbReference>
<evidence type="ECO:0000256" key="8">
    <source>
        <dbReference type="ARBA" id="ARBA00022454"/>
    </source>
</evidence>
<keyword evidence="21" id="KW-0137">Centromere</keyword>
<dbReference type="GO" id="GO:0005737">
    <property type="term" value="C:cytoplasm"/>
    <property type="evidence" value="ECO:0007669"/>
    <property type="project" value="UniProtKB-SubCell"/>
</dbReference>
<evidence type="ECO:0000256" key="16">
    <source>
        <dbReference type="ARBA" id="ARBA00023015"/>
    </source>
</evidence>
<keyword evidence="11" id="KW-1017">Isopeptide bond</keyword>
<evidence type="ECO:0000256" key="19">
    <source>
        <dbReference type="ARBA" id="ARBA00023186"/>
    </source>
</evidence>
<dbReference type="Pfam" id="PF03344">
    <property type="entry name" value="Daxx"/>
    <property type="match status" value="1"/>
</dbReference>
<evidence type="ECO:0000313" key="28">
    <source>
        <dbReference type="Proteomes" id="UP001209878"/>
    </source>
</evidence>
<feature type="region of interest" description="Disordered" evidence="24">
    <location>
        <begin position="92"/>
        <end position="245"/>
    </location>
</feature>
<comment type="subcellular location">
    <subcellularLocation>
        <location evidence="3">Chromosome</location>
        <location evidence="3">Centromere</location>
    </subcellularLocation>
    <subcellularLocation>
        <location evidence="2">Cytoplasm</location>
    </subcellularLocation>
    <subcellularLocation>
        <location evidence="1">Nucleus</location>
        <location evidence="1">PML body</location>
    </subcellularLocation>
    <subcellularLocation>
        <location evidence="4">Nucleus</location>
        <location evidence="4">Nucleolus</location>
    </subcellularLocation>
    <subcellularLocation>
        <location evidence="5">Nucleus</location>
        <location evidence="5">Nucleoplasm</location>
    </subcellularLocation>
</comment>
<gene>
    <name evidence="27" type="ORF">NP493_543g03009</name>
</gene>
<dbReference type="GO" id="GO:0003714">
    <property type="term" value="F:transcription corepressor activity"/>
    <property type="evidence" value="ECO:0007669"/>
    <property type="project" value="TreeGrafter"/>
</dbReference>
<feature type="domain" description="Daxx histone-binding" evidence="26">
    <location>
        <begin position="354"/>
        <end position="434"/>
    </location>
</feature>
<dbReference type="GO" id="GO:0016605">
    <property type="term" value="C:PML body"/>
    <property type="evidence" value="ECO:0007669"/>
    <property type="project" value="UniProtKB-SubCell"/>
</dbReference>
<comment type="caution">
    <text evidence="27">The sequence shown here is derived from an EMBL/GenBank/DDBJ whole genome shotgun (WGS) entry which is preliminary data.</text>
</comment>
<dbReference type="Gene3D" id="1.10.8.810">
    <property type="entry name" value="Daxx helical bundle domain"/>
    <property type="match status" value="1"/>
</dbReference>
<dbReference type="CDD" id="cd13150">
    <property type="entry name" value="DAXX_histone_binding"/>
    <property type="match status" value="1"/>
</dbReference>
<dbReference type="AlphaFoldDB" id="A0AAD9KVK1"/>
<keyword evidence="16" id="KW-0805">Transcription regulation</keyword>
<evidence type="ECO:0000256" key="6">
    <source>
        <dbReference type="ARBA" id="ARBA00008592"/>
    </source>
</evidence>
<dbReference type="Pfam" id="PF20920">
    <property type="entry name" value="DAXX_hist_bd"/>
    <property type="match status" value="1"/>
</dbReference>
<name>A0AAD9KVK1_RIDPI</name>
<evidence type="ECO:0000256" key="10">
    <source>
        <dbReference type="ARBA" id="ARBA00022491"/>
    </source>
</evidence>
<keyword evidence="17 23" id="KW-0175">Coiled coil</keyword>
<keyword evidence="12" id="KW-0597">Phosphoprotein</keyword>
<feature type="domain" description="Daxx N-terminal Rassf1C-interacting" evidence="25">
    <location>
        <begin position="3"/>
        <end position="68"/>
    </location>
</feature>
<dbReference type="GO" id="GO:0005730">
    <property type="term" value="C:nucleolus"/>
    <property type="evidence" value="ECO:0007669"/>
    <property type="project" value="UniProtKB-SubCell"/>
</dbReference>
<dbReference type="GO" id="GO:0000775">
    <property type="term" value="C:chromosome, centromeric region"/>
    <property type="evidence" value="ECO:0007669"/>
    <property type="project" value="UniProtKB-SubCell"/>
</dbReference>
<evidence type="ECO:0000256" key="14">
    <source>
        <dbReference type="ARBA" id="ARBA00022843"/>
    </source>
</evidence>
<evidence type="ECO:0000256" key="17">
    <source>
        <dbReference type="ARBA" id="ARBA00023054"/>
    </source>
</evidence>
<dbReference type="GO" id="GO:0003713">
    <property type="term" value="F:transcription coactivator activity"/>
    <property type="evidence" value="ECO:0007669"/>
    <property type="project" value="TreeGrafter"/>
</dbReference>
<evidence type="ECO:0000259" key="25">
    <source>
        <dbReference type="Pfam" id="PF03344"/>
    </source>
</evidence>
<keyword evidence="8" id="KW-0158">Chromosome</keyword>
<dbReference type="GO" id="GO:0042981">
    <property type="term" value="P:regulation of apoptotic process"/>
    <property type="evidence" value="ECO:0007669"/>
    <property type="project" value="TreeGrafter"/>
</dbReference>
<evidence type="ECO:0000256" key="15">
    <source>
        <dbReference type="ARBA" id="ARBA00022853"/>
    </source>
</evidence>
<evidence type="ECO:0000256" key="22">
    <source>
        <dbReference type="ARBA" id="ARBA00029641"/>
    </source>
</evidence>
<accession>A0AAD9KVK1</accession>
<comment type="similarity">
    <text evidence="6">Belongs to the DAXX family.</text>
</comment>
<evidence type="ECO:0000256" key="20">
    <source>
        <dbReference type="ARBA" id="ARBA00023242"/>
    </source>
</evidence>
<organism evidence="27 28">
    <name type="scientific">Ridgeia piscesae</name>
    <name type="common">Tubeworm</name>
    <dbReference type="NCBI Taxonomy" id="27915"/>
    <lineage>
        <taxon>Eukaryota</taxon>
        <taxon>Metazoa</taxon>
        <taxon>Spiralia</taxon>
        <taxon>Lophotrochozoa</taxon>
        <taxon>Annelida</taxon>
        <taxon>Polychaeta</taxon>
        <taxon>Sedentaria</taxon>
        <taxon>Canalipalpata</taxon>
        <taxon>Sabellida</taxon>
        <taxon>Siboglinidae</taxon>
        <taxon>Ridgeia</taxon>
    </lineage>
</organism>
<dbReference type="PANTHER" id="PTHR12766">
    <property type="entry name" value="DEATH DOMAIN-ASSOCIATED PROTEIN 6 DAXX"/>
    <property type="match status" value="1"/>
</dbReference>
<dbReference type="FunFam" id="1.20.58.2170:FF:000001">
    <property type="entry name" value="Death domain-associated protein 6"/>
    <property type="match status" value="1"/>
</dbReference>
<evidence type="ECO:0000256" key="21">
    <source>
        <dbReference type="ARBA" id="ARBA00023328"/>
    </source>
</evidence>
<evidence type="ECO:0000256" key="1">
    <source>
        <dbReference type="ARBA" id="ARBA00004322"/>
    </source>
</evidence>
<keyword evidence="10" id="KW-0678">Repressor</keyword>
<protein>
    <recommendedName>
        <fullName evidence="7">Death domain-associated protein 6</fullName>
    </recommendedName>
    <alternativeName>
        <fullName evidence="22">Daxx</fullName>
    </alternativeName>
</protein>
<evidence type="ECO:0000256" key="5">
    <source>
        <dbReference type="ARBA" id="ARBA00004642"/>
    </source>
</evidence>
<sequence>MVLCRKVTGQDEEVLKLIKKRHQKAKSDFIQSDDFVKLLERTTDLITNDVINKYVHIKDLLTELKAYQEQPAKPSRSSNVVAEIHTDSSARKRIFDSDTDSIPDMKRHHGNVSKDLDENSKDSNVSESTSEAHKPDKTSHKGNSDARRIHLVEHTNVANGESVTEKRKRDDVSSAECESSKRCKESEAGDCGIKETTVGNGGDGLGYGRSTVPSVGRSAEGGFDTGDTGQTREGTDGQAAKRKGSERQIIKLEGLLKDISKRIRKLEEKEMSLDEMEDDSAYTLVERYKAKFVKVWNKLCSLKGRAPTTGRPIERKFHFEGTRYPEVNKRIERFVNRHQIFPDFHDILEIVTRSNVKHCLRLGKKSIQVITREAFLDVGNQLQARRMRDFQGNFGSHLTESYRERNDPALYDKELHTKLDCNKVLWKSSLDEVTWTL</sequence>
<evidence type="ECO:0000256" key="2">
    <source>
        <dbReference type="ARBA" id="ARBA00004496"/>
    </source>
</evidence>
<evidence type="ECO:0000256" key="12">
    <source>
        <dbReference type="ARBA" id="ARBA00022553"/>
    </source>
</evidence>
<dbReference type="InterPro" id="IPR031333">
    <property type="entry name" value="Daxx_N"/>
</dbReference>
<evidence type="ECO:0000256" key="3">
    <source>
        <dbReference type="ARBA" id="ARBA00004584"/>
    </source>
</evidence>
<keyword evidence="20" id="KW-0539">Nucleus</keyword>
<evidence type="ECO:0000256" key="23">
    <source>
        <dbReference type="SAM" id="Coils"/>
    </source>
</evidence>
<dbReference type="GO" id="GO:0006334">
    <property type="term" value="P:nucleosome assembly"/>
    <property type="evidence" value="ECO:0007669"/>
    <property type="project" value="TreeGrafter"/>
</dbReference>